<feature type="region of interest" description="Disordered" evidence="2">
    <location>
        <begin position="1"/>
        <end position="48"/>
    </location>
</feature>
<proteinExistence type="predicted"/>
<feature type="compositionally biased region" description="Polar residues" evidence="2">
    <location>
        <begin position="27"/>
        <end position="37"/>
    </location>
</feature>
<dbReference type="EMBL" id="HBIX01021962">
    <property type="protein sequence ID" value="CAE0722611.1"/>
    <property type="molecule type" value="Transcribed_RNA"/>
</dbReference>
<feature type="compositionally biased region" description="Polar residues" evidence="2">
    <location>
        <begin position="1"/>
        <end position="20"/>
    </location>
</feature>
<feature type="compositionally biased region" description="Basic residues" evidence="2">
    <location>
        <begin position="209"/>
        <end position="218"/>
    </location>
</feature>
<dbReference type="PANTHER" id="PTHR32385">
    <property type="entry name" value="MANNOSYL PHOSPHORYLINOSITOL CERAMIDE SYNTHASE"/>
    <property type="match status" value="1"/>
</dbReference>
<feature type="compositionally biased region" description="Basic and acidic residues" evidence="2">
    <location>
        <begin position="173"/>
        <end position="186"/>
    </location>
</feature>
<feature type="region of interest" description="Disordered" evidence="2">
    <location>
        <begin position="79"/>
        <end position="220"/>
    </location>
</feature>
<sequence length="577" mass="64107">MAGQTVISRNKKTTNSSNGTGPAAGTNHRTISASSPVKNPFKSRSKQIRSNNSPLVKCVIVACICCGLLAWTTDLFSVSSSRDNSDLGSGASEKQEVQPQLQNLRLRPDYLTDDGKEDESADSDGGADDGESAEEEDADADAATATSAGDDEIYAPTGRGEGNEDAGNSDKGNTNDKDKDNDKVELNEEDEEEPKVRLRSPSLKDDHKHQQHGRRRQNQKIPNILIFTHYKNLLELLPKTKLMLETDHDNNQTDPGDADADADAHSSASHPLTNFTPDELEELTLAVNVQHSIDIHNRSSSKEDQLQVLFWTDQDCIESLQRTRPTLVPHFETEREGMYKADICRGTALLEHGGFYLDVDVGVRHDLWKDLRPDTKFVTAKVHQASNWVHKGFFQAILGASPHNPVLKRYLELFEMHYDGRAKIKKGPLGVLLLKRAWDQIQSEHEKNPNQTAIAVPTELYQELLYHENGILDSGKNKGVLFPAPTWGKRRACHFVVAGIANDPSNVELVLETGSSSSSKKGDEKKREIGLQIPVLSRIPGSRMCAGFSEEPEASTKKGNNSKIRRFIESMRWWERT</sequence>
<gene>
    <name evidence="3" type="ORF">PAUS00366_LOCUS15367</name>
</gene>
<dbReference type="GO" id="GO:0016020">
    <property type="term" value="C:membrane"/>
    <property type="evidence" value="ECO:0007669"/>
    <property type="project" value="GOC"/>
</dbReference>
<evidence type="ECO:0000313" key="3">
    <source>
        <dbReference type="EMBL" id="CAE0722611.1"/>
    </source>
</evidence>
<dbReference type="InterPro" id="IPR051706">
    <property type="entry name" value="Glycosyltransferase_domain"/>
</dbReference>
<dbReference type="InterPro" id="IPR007577">
    <property type="entry name" value="GlycoTrfase_DXD_sugar-bd_CS"/>
</dbReference>
<dbReference type="InterPro" id="IPR029044">
    <property type="entry name" value="Nucleotide-diphossugar_trans"/>
</dbReference>
<reference evidence="3" key="1">
    <citation type="submission" date="2021-01" db="EMBL/GenBank/DDBJ databases">
        <authorList>
            <person name="Corre E."/>
            <person name="Pelletier E."/>
            <person name="Niang G."/>
            <person name="Scheremetjew M."/>
            <person name="Finn R."/>
            <person name="Kale V."/>
            <person name="Holt S."/>
            <person name="Cochrane G."/>
            <person name="Meng A."/>
            <person name="Brown T."/>
            <person name="Cohen L."/>
        </authorList>
    </citation>
    <scope>NUCLEOTIDE SEQUENCE</scope>
    <source>
        <strain evidence="3">10249 10 AB</strain>
    </source>
</reference>
<dbReference type="Gene3D" id="3.90.550.20">
    <property type="match status" value="1"/>
</dbReference>
<feature type="compositionally biased region" description="Acidic residues" evidence="2">
    <location>
        <begin position="115"/>
        <end position="140"/>
    </location>
</feature>
<evidence type="ECO:0008006" key="4">
    <source>
        <dbReference type="Google" id="ProtNLM"/>
    </source>
</evidence>
<evidence type="ECO:0000256" key="1">
    <source>
        <dbReference type="ARBA" id="ARBA00022679"/>
    </source>
</evidence>
<name>A0A7S4APE1_9STRA</name>
<protein>
    <recommendedName>
        <fullName evidence="4">Nucleotide-diphospho-sugar transferase domain-containing protein</fullName>
    </recommendedName>
</protein>
<dbReference type="AlphaFoldDB" id="A0A7S4APE1"/>
<dbReference type="GO" id="GO:0051999">
    <property type="term" value="P:mannosyl-inositol phosphorylceramide biosynthetic process"/>
    <property type="evidence" value="ECO:0007669"/>
    <property type="project" value="TreeGrafter"/>
</dbReference>
<feature type="region of interest" description="Disordered" evidence="2">
    <location>
        <begin position="246"/>
        <end position="275"/>
    </location>
</feature>
<organism evidence="3">
    <name type="scientific">Pseudo-nitzschia australis</name>
    <dbReference type="NCBI Taxonomy" id="44445"/>
    <lineage>
        <taxon>Eukaryota</taxon>
        <taxon>Sar</taxon>
        <taxon>Stramenopiles</taxon>
        <taxon>Ochrophyta</taxon>
        <taxon>Bacillariophyta</taxon>
        <taxon>Bacillariophyceae</taxon>
        <taxon>Bacillariophycidae</taxon>
        <taxon>Bacillariales</taxon>
        <taxon>Bacillariaceae</taxon>
        <taxon>Pseudo-nitzschia</taxon>
    </lineage>
</organism>
<keyword evidence="1" id="KW-0808">Transferase</keyword>
<dbReference type="SUPFAM" id="SSF53448">
    <property type="entry name" value="Nucleotide-diphospho-sugar transferases"/>
    <property type="match status" value="1"/>
</dbReference>
<accession>A0A7S4APE1</accession>
<dbReference type="Pfam" id="PF04488">
    <property type="entry name" value="Gly_transf_sug"/>
    <property type="match status" value="1"/>
</dbReference>
<evidence type="ECO:0000256" key="2">
    <source>
        <dbReference type="SAM" id="MobiDB-lite"/>
    </source>
</evidence>
<dbReference type="PANTHER" id="PTHR32385:SF15">
    <property type="entry name" value="INOSITOL PHOSPHOCERAMIDE MANNOSYLTRANSFERASE 1"/>
    <property type="match status" value="1"/>
</dbReference>
<dbReference type="GO" id="GO:0000030">
    <property type="term" value="F:mannosyltransferase activity"/>
    <property type="evidence" value="ECO:0007669"/>
    <property type="project" value="TreeGrafter"/>
</dbReference>